<reference evidence="2" key="1">
    <citation type="submission" date="2020-10" db="EMBL/GenBank/DDBJ databases">
        <title>Whole-genome sequence of Luteibacter sp. EIF3.</title>
        <authorList>
            <person name="Friedrich I."/>
            <person name="Hertel R."/>
            <person name="Daniel R."/>
        </authorList>
    </citation>
    <scope>NUCLEOTIDE SEQUENCE</scope>
    <source>
        <strain evidence="2">EIF3</strain>
    </source>
</reference>
<dbReference type="Proteomes" id="UP001056681">
    <property type="component" value="Chromosome"/>
</dbReference>
<dbReference type="EMBL" id="CP063231">
    <property type="protein sequence ID" value="URL57649.1"/>
    <property type="molecule type" value="Genomic_DNA"/>
</dbReference>
<evidence type="ECO:0000256" key="1">
    <source>
        <dbReference type="SAM" id="Phobius"/>
    </source>
</evidence>
<keyword evidence="1" id="KW-1133">Transmembrane helix</keyword>
<proteinExistence type="predicted"/>
<evidence type="ECO:0000313" key="2">
    <source>
        <dbReference type="EMBL" id="URL57649.1"/>
    </source>
</evidence>
<evidence type="ECO:0000313" key="3">
    <source>
        <dbReference type="Proteomes" id="UP001056681"/>
    </source>
</evidence>
<gene>
    <name evidence="2" type="ORF">IM816_13605</name>
</gene>
<feature type="transmembrane region" description="Helical" evidence="1">
    <location>
        <begin position="17"/>
        <end position="39"/>
    </location>
</feature>
<keyword evidence="3" id="KW-1185">Reference proteome</keyword>
<keyword evidence="1" id="KW-0812">Transmembrane</keyword>
<protein>
    <submittedName>
        <fullName evidence="2">Uncharacterized protein</fullName>
    </submittedName>
</protein>
<name>A0ABY4T010_9GAMM</name>
<accession>A0ABY4T010</accession>
<dbReference type="RefSeq" id="WP_250338485.1">
    <property type="nucleotide sequence ID" value="NZ_CP063231.1"/>
</dbReference>
<keyword evidence="1" id="KW-0472">Membrane</keyword>
<organism evidence="2 3">
    <name type="scientific">Luteibacter flocculans</name>
    <dbReference type="NCBI Taxonomy" id="2780091"/>
    <lineage>
        <taxon>Bacteria</taxon>
        <taxon>Pseudomonadati</taxon>
        <taxon>Pseudomonadota</taxon>
        <taxon>Gammaproteobacteria</taxon>
        <taxon>Lysobacterales</taxon>
        <taxon>Rhodanobacteraceae</taxon>
        <taxon>Luteibacter</taxon>
    </lineage>
</organism>
<sequence length="156" mass="17151">MNLDHDSPGKPANGRKVVWIIVAVAFIASATTAMLAFTASHRARERDAKALAADTADLHAELDLWRTQLADAEKQPSRDQSPYIDRLVLRTRELSLWKPRTPCGQDARGQLVRAMEARLSLMLHESAPPASALDEATVLDGALRQCEATRGRDVNI</sequence>